<accession>A0AAU8HIM9</accession>
<dbReference type="InterPro" id="IPR019949">
    <property type="entry name" value="CmoO-like"/>
</dbReference>
<dbReference type="InterPro" id="IPR011251">
    <property type="entry name" value="Luciferase-like_dom"/>
</dbReference>
<dbReference type="FunFam" id="3.20.20.30:FF:000002">
    <property type="entry name" value="LLM class flavin-dependent oxidoreductase"/>
    <property type="match status" value="1"/>
</dbReference>
<dbReference type="Gene3D" id="3.20.20.30">
    <property type="entry name" value="Luciferase-like domain"/>
    <property type="match status" value="1"/>
</dbReference>
<dbReference type="NCBIfam" id="TIGR03558">
    <property type="entry name" value="oxido_grp_1"/>
    <property type="match status" value="1"/>
</dbReference>
<name>A0AAU8HIM9_9ACTN</name>
<dbReference type="EC" id="1.-.-.-" evidence="4"/>
<evidence type="ECO:0000313" key="4">
    <source>
        <dbReference type="EMBL" id="XCH75046.1"/>
    </source>
</evidence>
<dbReference type="GO" id="GO:0016705">
    <property type="term" value="F:oxidoreductase activity, acting on paired donors, with incorporation or reduction of molecular oxygen"/>
    <property type="evidence" value="ECO:0007669"/>
    <property type="project" value="InterPro"/>
</dbReference>
<evidence type="ECO:0000256" key="1">
    <source>
        <dbReference type="ARBA" id="ARBA00007789"/>
    </source>
</evidence>
<dbReference type="AlphaFoldDB" id="A0AAU8HIM9"/>
<dbReference type="RefSeq" id="WP_350934182.1">
    <property type="nucleotide sequence ID" value="NZ_CP157762.1"/>
</dbReference>
<keyword evidence="4" id="KW-0560">Oxidoreductase</keyword>
<dbReference type="CDD" id="cd00347">
    <property type="entry name" value="Flavin_utilizing_monoxygenases"/>
    <property type="match status" value="1"/>
</dbReference>
<organism evidence="4">
    <name type="scientific">Micromonospora sp. CCTCC AA 2012012</name>
    <dbReference type="NCBI Taxonomy" id="3111921"/>
    <lineage>
        <taxon>Bacteria</taxon>
        <taxon>Bacillati</taxon>
        <taxon>Actinomycetota</taxon>
        <taxon>Actinomycetes</taxon>
        <taxon>Micromonosporales</taxon>
        <taxon>Micromonosporaceae</taxon>
        <taxon>Micromonospora</taxon>
    </lineage>
</organism>
<dbReference type="InterPro" id="IPR036661">
    <property type="entry name" value="Luciferase-like_sf"/>
</dbReference>
<comment type="similarity">
    <text evidence="1">To bacterial alkanal monooxygenase alpha and beta chains.</text>
</comment>
<gene>
    <name evidence="4" type="ORF">ABUL08_02735</name>
    <name evidence="3" type="ORF">VK199_02730</name>
</gene>
<proteinExistence type="predicted"/>
<dbReference type="GO" id="GO:0005829">
    <property type="term" value="C:cytosol"/>
    <property type="evidence" value="ECO:0007669"/>
    <property type="project" value="TreeGrafter"/>
</dbReference>
<evidence type="ECO:0000313" key="3">
    <source>
        <dbReference type="EMBL" id="XBP94347.1"/>
    </source>
</evidence>
<reference evidence="3" key="1">
    <citation type="submission" date="2024-01" db="EMBL/GenBank/DDBJ databases">
        <title>The genome sequence of Micromonospora mangrovi CCTCC AA 2012012.</title>
        <authorList>
            <person name="Gao J."/>
        </authorList>
    </citation>
    <scope>NUCLEOTIDE SEQUENCE</scope>
    <source>
        <strain evidence="3">CCTCC AA 2012012</strain>
    </source>
</reference>
<dbReference type="InterPro" id="IPR050766">
    <property type="entry name" value="Bact_Lucif_Oxidored"/>
</dbReference>
<feature type="domain" description="Luciferase-like" evidence="2">
    <location>
        <begin position="11"/>
        <end position="307"/>
    </location>
</feature>
<protein>
    <submittedName>
        <fullName evidence="4">LLM class flavin-dependent oxidoreductase</fullName>
        <ecNumber evidence="4">1.-.-.-</ecNumber>
    </submittedName>
</protein>
<dbReference type="Pfam" id="PF00296">
    <property type="entry name" value="Bac_luciferase"/>
    <property type="match status" value="1"/>
</dbReference>
<sequence>MANGVIDVPLSVLDLAPVAAGASAGEALRHTTELARRTEELGYRRFWVAEHHNMPAIASSAPAVLLAHLAANTSTIRLGSGGVMLPNHAPLVVAEQFGTLEALHPGRIDLGIGRAPGTDQVTALALRRTMEGLSAEGFPRELADLMNYFSGEQPGPITATPGRGEQPAVWLLGSSGFSAQLAGLLGLPFSFAHHFSSQNTLPALALYRQHFRPSQWLDRPYAMVAVNAVCAETDERAHWLAGPAGLSFLKLRSGRPEPLATPEEAAAYPYTELEREFVAQRREGQATGSPETVARQLGELLARTGADELMLTTMVYDVADRVRSFELIAEKVAGGLRRAA</sequence>
<evidence type="ECO:0000259" key="2">
    <source>
        <dbReference type="Pfam" id="PF00296"/>
    </source>
</evidence>
<reference evidence="4" key="2">
    <citation type="submission" date="2024-06" db="EMBL/GenBank/DDBJ databases">
        <title>Micromonospora mangrovi CCTCC AA 2012012 genome sequences.</title>
        <authorList>
            <person name="Gao J."/>
        </authorList>
    </citation>
    <scope>NUCLEOTIDE SEQUENCE</scope>
    <source>
        <strain evidence="4">CCTCC AA 2012012</strain>
    </source>
</reference>
<dbReference type="EMBL" id="CP157762">
    <property type="protein sequence ID" value="XBP94347.1"/>
    <property type="molecule type" value="Genomic_DNA"/>
</dbReference>
<dbReference type="EMBL" id="CP159342">
    <property type="protein sequence ID" value="XCH75046.1"/>
    <property type="molecule type" value="Genomic_DNA"/>
</dbReference>
<dbReference type="PANTHER" id="PTHR30137">
    <property type="entry name" value="LUCIFERASE-LIKE MONOOXYGENASE"/>
    <property type="match status" value="1"/>
</dbReference>
<dbReference type="PANTHER" id="PTHR30137:SF6">
    <property type="entry name" value="LUCIFERASE-LIKE MONOOXYGENASE"/>
    <property type="match status" value="1"/>
</dbReference>
<dbReference type="SUPFAM" id="SSF51679">
    <property type="entry name" value="Bacterial luciferase-like"/>
    <property type="match status" value="1"/>
</dbReference>